<keyword evidence="1" id="KW-0472">Membrane</keyword>
<feature type="transmembrane region" description="Helical" evidence="1">
    <location>
        <begin position="27"/>
        <end position="47"/>
    </location>
</feature>
<keyword evidence="1" id="KW-1133">Transmembrane helix</keyword>
<evidence type="ECO:0000313" key="2">
    <source>
        <dbReference type="EMBL" id="EEC89183.1"/>
    </source>
</evidence>
<keyword evidence="3" id="KW-1185">Reference proteome</keyword>
<gene>
    <name evidence="2" type="ORF">EUBIFOR_02211</name>
</gene>
<evidence type="ECO:0000256" key="1">
    <source>
        <dbReference type="SAM" id="Phobius"/>
    </source>
</evidence>
<evidence type="ECO:0008006" key="4">
    <source>
        <dbReference type="Google" id="ProtNLM"/>
    </source>
</evidence>
<feature type="transmembrane region" description="Helical" evidence="1">
    <location>
        <begin position="115"/>
        <end position="136"/>
    </location>
</feature>
<reference evidence="2 3" key="2">
    <citation type="submission" date="2008-11" db="EMBL/GenBank/DDBJ databases">
        <title>Draft genome sequence of Eubacterium biforme (DSM 3989).</title>
        <authorList>
            <person name="Sudarsanam P."/>
            <person name="Ley R."/>
            <person name="Guruge J."/>
            <person name="Turnbaugh P.J."/>
            <person name="Mahowald M."/>
            <person name="Liep D."/>
            <person name="Gordon J."/>
        </authorList>
    </citation>
    <scope>NUCLEOTIDE SEQUENCE [LARGE SCALE GENOMIC DNA]</scope>
    <source>
        <strain evidence="2 3">DSM 3989</strain>
    </source>
</reference>
<feature type="transmembrane region" description="Helical" evidence="1">
    <location>
        <begin position="79"/>
        <end position="103"/>
    </location>
</feature>
<dbReference type="HOGENOM" id="CLU_675741_0_0_9"/>
<feature type="transmembrane region" description="Helical" evidence="1">
    <location>
        <begin position="181"/>
        <end position="201"/>
    </location>
</feature>
<comment type="caution">
    <text evidence="2">The sequence shown here is derived from an EMBL/GenBank/DDBJ whole genome shotgun (WGS) entry which is preliminary data.</text>
</comment>
<keyword evidence="1" id="KW-0812">Transmembrane</keyword>
<sequence length="407" mass="47617">MMIFLSDILTVIFITHFFNQFIAKRKISYYMFFLLFLLAIMCTYLGNYNGINQIGKILSFITLYIYISFLFKGSLINKFILFLVCYLTIGISESLSIVFFQLFNPSFSLNNIYTSNTYLVIIILTQFFAYFFSYIIQKICHTIKITNLPKSFYILFFPALITILFLIVYGNYQTLFSGNKILVIILFLLLISNSITILFQLQIIKNENLRKSLEISELSNEMMISKFNSLNKEYESNFKFLHNLLHTCAELNQLIDQKKYDELDLLIQSLSNKTIKEFNEIYTNSPIFSTVLNHKKNQLSSLHISVTSTLYSDDLSSLDSINQMIFFTKILDLAIKYCSLSDEQRFIIIKSRKDIYSCTLQIIFNFPSTFENDIKESTSNIDKEFNTQSDISFDYNLKIVDIIFLIN</sequence>
<dbReference type="AlphaFoldDB" id="B7CDC8"/>
<organism evidence="2 3">
    <name type="scientific">Holdemanella biformis DSM 3989</name>
    <dbReference type="NCBI Taxonomy" id="518637"/>
    <lineage>
        <taxon>Bacteria</taxon>
        <taxon>Bacillati</taxon>
        <taxon>Bacillota</taxon>
        <taxon>Erysipelotrichia</taxon>
        <taxon>Erysipelotrichales</taxon>
        <taxon>Erysipelotrichaceae</taxon>
        <taxon>Holdemanella</taxon>
    </lineage>
</organism>
<protein>
    <recommendedName>
        <fullName evidence="4">Sensor histidine kinase NatK C-terminal domain-containing protein</fullName>
    </recommendedName>
</protein>
<name>B7CDC8_9FIRM</name>
<dbReference type="Proteomes" id="UP000004315">
    <property type="component" value="Unassembled WGS sequence"/>
</dbReference>
<proteinExistence type="predicted"/>
<dbReference type="eggNOG" id="COG3290">
    <property type="taxonomic scope" value="Bacteria"/>
</dbReference>
<accession>B7CDC8</accession>
<dbReference type="EMBL" id="ABYT01000114">
    <property type="protein sequence ID" value="EEC89183.1"/>
    <property type="molecule type" value="Genomic_DNA"/>
</dbReference>
<evidence type="ECO:0000313" key="3">
    <source>
        <dbReference type="Proteomes" id="UP000004315"/>
    </source>
</evidence>
<feature type="transmembrane region" description="Helical" evidence="1">
    <location>
        <begin position="148"/>
        <end position="169"/>
    </location>
</feature>
<feature type="transmembrane region" description="Helical" evidence="1">
    <location>
        <begin position="53"/>
        <end position="72"/>
    </location>
</feature>
<reference evidence="2 3" key="1">
    <citation type="submission" date="2008-10" db="EMBL/GenBank/DDBJ databases">
        <authorList>
            <person name="Fulton L."/>
            <person name="Clifton S."/>
            <person name="Fulton B."/>
            <person name="Xu J."/>
            <person name="Minx P."/>
            <person name="Pepin K.H."/>
            <person name="Johnson M."/>
            <person name="Bhonagiri V."/>
            <person name="Nash W.E."/>
            <person name="Mardis E.R."/>
            <person name="Wilson R.K."/>
        </authorList>
    </citation>
    <scope>NUCLEOTIDE SEQUENCE [LARGE SCALE GENOMIC DNA]</scope>
    <source>
        <strain evidence="2 3">DSM 3989</strain>
    </source>
</reference>